<dbReference type="KEGG" id="vbh:CMV30_15455"/>
<dbReference type="InterPro" id="IPR005119">
    <property type="entry name" value="LysR_subst-bd"/>
</dbReference>
<dbReference type="PANTHER" id="PTHR30346:SF28">
    <property type="entry name" value="HTH-TYPE TRANSCRIPTIONAL REGULATOR CYNR"/>
    <property type="match status" value="1"/>
</dbReference>
<comment type="similarity">
    <text evidence="1">Belongs to the LysR transcriptional regulatory family.</text>
</comment>
<reference evidence="6 7" key="1">
    <citation type="submission" date="2017-09" db="EMBL/GenBank/DDBJ databases">
        <title>Complete genome sequence of Verrucomicrobial strain HZ-65, isolated from freshwater.</title>
        <authorList>
            <person name="Choi A."/>
        </authorList>
    </citation>
    <scope>NUCLEOTIDE SEQUENCE [LARGE SCALE GENOMIC DNA]</scope>
    <source>
        <strain evidence="6 7">HZ-65</strain>
    </source>
</reference>
<dbReference type="PRINTS" id="PR00039">
    <property type="entry name" value="HTHLYSR"/>
</dbReference>
<dbReference type="GO" id="GO:0003677">
    <property type="term" value="F:DNA binding"/>
    <property type="evidence" value="ECO:0007669"/>
    <property type="project" value="UniProtKB-KW"/>
</dbReference>
<dbReference type="PANTHER" id="PTHR30346">
    <property type="entry name" value="TRANSCRIPTIONAL DUAL REGULATOR HCAR-RELATED"/>
    <property type="match status" value="1"/>
</dbReference>
<sequence>MEIHQLRYFLAVAQTKNFSRAAERCHVAQPSLSQQIMKLEDELGEKLFERNKREFAITPAGELFLHHAERVIDELEAAREKMRDVRGLVRGKVELGALPTVAPYLLPALLKAFGARHPGIEVSIHEDTTANLGRAIDSKDLDLAIISAPAEGRRVISRELFIEPLWLALPSEHPLTRKRTLSAADLEKEPFIVMQESHCLGGQALQFCQSRGFAPNVSFRSAQIETVHAFVAAGLGISLVPAMALRADGFDGVTYRTLKEKPVRQIALIHHNTRPLSRAAKAFAEFLPAHLKSPARR</sequence>
<protein>
    <submittedName>
        <fullName evidence="6">LysR family transcriptional regulator</fullName>
    </submittedName>
</protein>
<keyword evidence="3" id="KW-0238">DNA-binding</keyword>
<evidence type="ECO:0000256" key="1">
    <source>
        <dbReference type="ARBA" id="ARBA00009437"/>
    </source>
</evidence>
<dbReference type="InterPro" id="IPR036390">
    <property type="entry name" value="WH_DNA-bd_sf"/>
</dbReference>
<evidence type="ECO:0000259" key="5">
    <source>
        <dbReference type="PROSITE" id="PS50931"/>
    </source>
</evidence>
<dbReference type="PROSITE" id="PS50931">
    <property type="entry name" value="HTH_LYSR"/>
    <property type="match status" value="1"/>
</dbReference>
<evidence type="ECO:0000313" key="7">
    <source>
        <dbReference type="Proteomes" id="UP000217265"/>
    </source>
</evidence>
<dbReference type="Gene3D" id="3.40.190.10">
    <property type="entry name" value="Periplasmic binding protein-like II"/>
    <property type="match status" value="2"/>
</dbReference>
<dbReference type="GO" id="GO:0032993">
    <property type="term" value="C:protein-DNA complex"/>
    <property type="evidence" value="ECO:0007669"/>
    <property type="project" value="TreeGrafter"/>
</dbReference>
<accession>A0A290QAF4</accession>
<dbReference type="InterPro" id="IPR036388">
    <property type="entry name" value="WH-like_DNA-bd_sf"/>
</dbReference>
<dbReference type="FunFam" id="1.10.10.10:FF:000001">
    <property type="entry name" value="LysR family transcriptional regulator"/>
    <property type="match status" value="1"/>
</dbReference>
<dbReference type="SUPFAM" id="SSF46785">
    <property type="entry name" value="Winged helix' DNA-binding domain"/>
    <property type="match status" value="1"/>
</dbReference>
<dbReference type="Pfam" id="PF00126">
    <property type="entry name" value="HTH_1"/>
    <property type="match status" value="1"/>
</dbReference>
<dbReference type="OrthoDB" id="9803735at2"/>
<dbReference type="SUPFAM" id="SSF53850">
    <property type="entry name" value="Periplasmic binding protein-like II"/>
    <property type="match status" value="1"/>
</dbReference>
<dbReference type="AlphaFoldDB" id="A0A290QAF4"/>
<gene>
    <name evidence="6" type="ORF">CMV30_15455</name>
</gene>
<keyword evidence="7" id="KW-1185">Reference proteome</keyword>
<dbReference type="RefSeq" id="WP_096056868.1">
    <property type="nucleotide sequence ID" value="NZ_CP023344.1"/>
</dbReference>
<keyword evidence="2" id="KW-0805">Transcription regulation</keyword>
<keyword evidence="4" id="KW-0804">Transcription</keyword>
<dbReference type="Proteomes" id="UP000217265">
    <property type="component" value="Chromosome"/>
</dbReference>
<evidence type="ECO:0000313" key="6">
    <source>
        <dbReference type="EMBL" id="ATC65237.1"/>
    </source>
</evidence>
<dbReference type="GO" id="GO:0003700">
    <property type="term" value="F:DNA-binding transcription factor activity"/>
    <property type="evidence" value="ECO:0007669"/>
    <property type="project" value="InterPro"/>
</dbReference>
<organism evidence="6 7">
    <name type="scientific">Nibricoccus aquaticus</name>
    <dbReference type="NCBI Taxonomy" id="2576891"/>
    <lineage>
        <taxon>Bacteria</taxon>
        <taxon>Pseudomonadati</taxon>
        <taxon>Verrucomicrobiota</taxon>
        <taxon>Opitutia</taxon>
        <taxon>Opitutales</taxon>
        <taxon>Opitutaceae</taxon>
        <taxon>Nibricoccus</taxon>
    </lineage>
</organism>
<proteinExistence type="inferred from homology"/>
<evidence type="ECO:0000256" key="4">
    <source>
        <dbReference type="ARBA" id="ARBA00023163"/>
    </source>
</evidence>
<dbReference type="Gene3D" id="1.10.10.10">
    <property type="entry name" value="Winged helix-like DNA-binding domain superfamily/Winged helix DNA-binding domain"/>
    <property type="match status" value="1"/>
</dbReference>
<dbReference type="EMBL" id="CP023344">
    <property type="protein sequence ID" value="ATC65237.1"/>
    <property type="molecule type" value="Genomic_DNA"/>
</dbReference>
<evidence type="ECO:0000256" key="3">
    <source>
        <dbReference type="ARBA" id="ARBA00023125"/>
    </source>
</evidence>
<dbReference type="Pfam" id="PF03466">
    <property type="entry name" value="LysR_substrate"/>
    <property type="match status" value="1"/>
</dbReference>
<feature type="domain" description="HTH lysR-type" evidence="5">
    <location>
        <begin position="1"/>
        <end position="58"/>
    </location>
</feature>
<name>A0A290QAF4_9BACT</name>
<dbReference type="InterPro" id="IPR000847">
    <property type="entry name" value="LysR_HTH_N"/>
</dbReference>
<evidence type="ECO:0000256" key="2">
    <source>
        <dbReference type="ARBA" id="ARBA00023015"/>
    </source>
</evidence>
<dbReference type="CDD" id="cd05466">
    <property type="entry name" value="PBP2_LTTR_substrate"/>
    <property type="match status" value="1"/>
</dbReference>